<keyword evidence="1" id="KW-0677">Repeat</keyword>
<dbReference type="PANTHER" id="PTHR24166:SF48">
    <property type="entry name" value="PROTEIN VAPYRIN"/>
    <property type="match status" value="1"/>
</dbReference>
<dbReference type="Gene3D" id="1.25.40.20">
    <property type="entry name" value="Ankyrin repeat-containing domain"/>
    <property type="match status" value="1"/>
</dbReference>
<accession>A0A1Y1YP43</accession>
<evidence type="ECO:0000256" key="2">
    <source>
        <dbReference type="ARBA" id="ARBA00023043"/>
    </source>
</evidence>
<dbReference type="Proteomes" id="UP000193144">
    <property type="component" value="Unassembled WGS sequence"/>
</dbReference>
<dbReference type="PROSITE" id="PS50297">
    <property type="entry name" value="ANK_REP_REGION"/>
    <property type="match status" value="2"/>
</dbReference>
<organism evidence="4 5">
    <name type="scientific">Clohesyomyces aquaticus</name>
    <dbReference type="NCBI Taxonomy" id="1231657"/>
    <lineage>
        <taxon>Eukaryota</taxon>
        <taxon>Fungi</taxon>
        <taxon>Dikarya</taxon>
        <taxon>Ascomycota</taxon>
        <taxon>Pezizomycotina</taxon>
        <taxon>Dothideomycetes</taxon>
        <taxon>Pleosporomycetidae</taxon>
        <taxon>Pleosporales</taxon>
        <taxon>Lindgomycetaceae</taxon>
        <taxon>Clohesyomyces</taxon>
    </lineage>
</organism>
<dbReference type="InterPro" id="IPR050889">
    <property type="entry name" value="Dendritic_Spine_Reg/Scaffold"/>
</dbReference>
<keyword evidence="2 3" id="KW-0040">ANK repeat</keyword>
<gene>
    <name evidence="4" type="ORF">BCR34DRAFT_443783</name>
</gene>
<evidence type="ECO:0000256" key="3">
    <source>
        <dbReference type="PROSITE-ProRule" id="PRU00023"/>
    </source>
</evidence>
<feature type="non-terminal residue" evidence="4">
    <location>
        <position position="92"/>
    </location>
</feature>
<feature type="repeat" description="ANK" evidence="3">
    <location>
        <begin position="71"/>
        <end position="92"/>
    </location>
</feature>
<dbReference type="EMBL" id="MCFA01000192">
    <property type="protein sequence ID" value="ORX99810.1"/>
    <property type="molecule type" value="Genomic_DNA"/>
</dbReference>
<dbReference type="InterPro" id="IPR002110">
    <property type="entry name" value="Ankyrin_rpt"/>
</dbReference>
<dbReference type="PROSITE" id="PS50088">
    <property type="entry name" value="ANK_REPEAT"/>
    <property type="match status" value="2"/>
</dbReference>
<dbReference type="SMART" id="SM00248">
    <property type="entry name" value="ANK"/>
    <property type="match status" value="1"/>
</dbReference>
<feature type="repeat" description="ANK" evidence="3">
    <location>
        <begin position="5"/>
        <end position="37"/>
    </location>
</feature>
<sequence length="92" mass="9513">QGDSHVWSPLHWASSNEHSQLVEALLEAGANIHAVSISGAGYTHVAASSESTEILRIISKAGLSLTATDSLGLTPLHYACSSGSPGTVEFIL</sequence>
<protein>
    <submittedName>
        <fullName evidence="4">Ankyrin repeat-containing domain protein</fullName>
    </submittedName>
</protein>
<dbReference type="Pfam" id="PF12796">
    <property type="entry name" value="Ank_2"/>
    <property type="match status" value="1"/>
</dbReference>
<comment type="caution">
    <text evidence="4">The sequence shown here is derived from an EMBL/GenBank/DDBJ whole genome shotgun (WGS) entry which is preliminary data.</text>
</comment>
<feature type="non-terminal residue" evidence="4">
    <location>
        <position position="1"/>
    </location>
</feature>
<dbReference type="PANTHER" id="PTHR24166">
    <property type="entry name" value="ROLLING PEBBLES, ISOFORM B"/>
    <property type="match status" value="1"/>
</dbReference>
<evidence type="ECO:0000313" key="4">
    <source>
        <dbReference type="EMBL" id="ORX99810.1"/>
    </source>
</evidence>
<dbReference type="OrthoDB" id="21416at2759"/>
<proteinExistence type="predicted"/>
<dbReference type="AlphaFoldDB" id="A0A1Y1YP43"/>
<keyword evidence="5" id="KW-1185">Reference proteome</keyword>
<dbReference type="STRING" id="1231657.A0A1Y1YP43"/>
<name>A0A1Y1YP43_9PLEO</name>
<dbReference type="InterPro" id="IPR036770">
    <property type="entry name" value="Ankyrin_rpt-contain_sf"/>
</dbReference>
<dbReference type="SUPFAM" id="SSF48403">
    <property type="entry name" value="Ankyrin repeat"/>
    <property type="match status" value="1"/>
</dbReference>
<evidence type="ECO:0000313" key="5">
    <source>
        <dbReference type="Proteomes" id="UP000193144"/>
    </source>
</evidence>
<evidence type="ECO:0000256" key="1">
    <source>
        <dbReference type="ARBA" id="ARBA00022737"/>
    </source>
</evidence>
<reference evidence="4 5" key="1">
    <citation type="submission" date="2016-07" db="EMBL/GenBank/DDBJ databases">
        <title>Pervasive Adenine N6-methylation of Active Genes in Fungi.</title>
        <authorList>
            <consortium name="DOE Joint Genome Institute"/>
            <person name="Mondo S.J."/>
            <person name="Dannebaum R.O."/>
            <person name="Kuo R.C."/>
            <person name="Labutti K."/>
            <person name="Haridas S."/>
            <person name="Kuo A."/>
            <person name="Salamov A."/>
            <person name="Ahrendt S.R."/>
            <person name="Lipzen A."/>
            <person name="Sullivan W."/>
            <person name="Andreopoulos W.B."/>
            <person name="Clum A."/>
            <person name="Lindquist E."/>
            <person name="Daum C."/>
            <person name="Ramamoorthy G.K."/>
            <person name="Gryganskyi A."/>
            <person name="Culley D."/>
            <person name="Magnuson J.K."/>
            <person name="James T.Y."/>
            <person name="O'Malley M.A."/>
            <person name="Stajich J.E."/>
            <person name="Spatafora J.W."/>
            <person name="Visel A."/>
            <person name="Grigoriev I.V."/>
        </authorList>
    </citation>
    <scope>NUCLEOTIDE SEQUENCE [LARGE SCALE GENOMIC DNA]</scope>
    <source>
        <strain evidence="4 5">CBS 115471</strain>
    </source>
</reference>